<dbReference type="Proteomes" id="UP000232883">
    <property type="component" value="Chromosome"/>
</dbReference>
<dbReference type="PROSITE" id="PS51257">
    <property type="entry name" value="PROKAR_LIPOPROTEIN"/>
    <property type="match status" value="1"/>
</dbReference>
<dbReference type="AlphaFoldDB" id="A0A2K8YYQ9"/>
<name>A0A2K8YYQ9_9BACT</name>
<dbReference type="KEGG" id="spir:CWM47_13225"/>
<evidence type="ECO:0000313" key="1">
    <source>
        <dbReference type="EMBL" id="AUD02714.1"/>
    </source>
</evidence>
<sequence length="120" mass="13039">MKKLNLIIVVASISGLFSCSPTMLQEKSEGIKPNLSLVSPNGVRLANSMSELMLKTRPTVERMYGPSVNYTVTKISYDGVASFEDEAIKGKTAVAKVDFKTSVGQTGNFIYVNTQKSVQN</sequence>
<protein>
    <submittedName>
        <fullName evidence="1">Uncharacterized protein</fullName>
    </submittedName>
</protein>
<organism evidence="1 2">
    <name type="scientific">Spirosoma pollinicola</name>
    <dbReference type="NCBI Taxonomy" id="2057025"/>
    <lineage>
        <taxon>Bacteria</taxon>
        <taxon>Pseudomonadati</taxon>
        <taxon>Bacteroidota</taxon>
        <taxon>Cytophagia</taxon>
        <taxon>Cytophagales</taxon>
        <taxon>Cytophagaceae</taxon>
        <taxon>Spirosoma</taxon>
    </lineage>
</organism>
<proteinExistence type="predicted"/>
<dbReference type="RefSeq" id="WP_100988431.1">
    <property type="nucleotide sequence ID" value="NZ_CP025096.1"/>
</dbReference>
<gene>
    <name evidence="1" type="ORF">CWM47_13225</name>
</gene>
<dbReference type="EMBL" id="CP025096">
    <property type="protein sequence ID" value="AUD02714.1"/>
    <property type="molecule type" value="Genomic_DNA"/>
</dbReference>
<accession>A0A2K8YYQ9</accession>
<evidence type="ECO:0000313" key="2">
    <source>
        <dbReference type="Proteomes" id="UP000232883"/>
    </source>
</evidence>
<keyword evidence="2" id="KW-1185">Reference proteome</keyword>
<dbReference type="OrthoDB" id="9957787at2"/>
<reference evidence="1 2" key="1">
    <citation type="submission" date="2017-11" db="EMBL/GenBank/DDBJ databases">
        <title>Taxonomic description and genome sequences of Spirosoma HA7 sp. nov., isolated from pollen microhabitat of Corylus avellana.</title>
        <authorList>
            <person name="Ambika Manirajan B."/>
            <person name="Suarez C."/>
            <person name="Ratering S."/>
            <person name="Geissler-Plaum R."/>
            <person name="Cardinale M."/>
            <person name="Sylvia S."/>
        </authorList>
    </citation>
    <scope>NUCLEOTIDE SEQUENCE [LARGE SCALE GENOMIC DNA]</scope>
    <source>
        <strain evidence="1 2">HA7</strain>
    </source>
</reference>